<feature type="transmembrane region" description="Helical" evidence="2">
    <location>
        <begin position="28"/>
        <end position="49"/>
    </location>
</feature>
<keyword evidence="2" id="KW-0812">Transmembrane</keyword>
<accession>A0A561QPA6</accession>
<gene>
    <name evidence="3" type="ORF">FHW37_105299</name>
</gene>
<feature type="region of interest" description="Disordered" evidence="1">
    <location>
        <begin position="1"/>
        <end position="22"/>
    </location>
</feature>
<reference evidence="3 4" key="1">
    <citation type="submission" date="2019-06" db="EMBL/GenBank/DDBJ databases">
        <title>Sorghum-associated microbial communities from plants grown in Nebraska, USA.</title>
        <authorList>
            <person name="Schachtman D."/>
        </authorList>
    </citation>
    <scope>NUCLEOTIDE SEQUENCE [LARGE SCALE GENOMIC DNA]</scope>
    <source>
        <strain evidence="3 4">1225</strain>
    </source>
</reference>
<sequence>MVSRTNIQANHANLDSSNTQERPCNPGLWKLLAAAAVILVMLVVVMEVFEDTEQGGVTLLPAPHATTH</sequence>
<evidence type="ECO:0000256" key="1">
    <source>
        <dbReference type="SAM" id="MobiDB-lite"/>
    </source>
</evidence>
<evidence type="ECO:0000256" key="2">
    <source>
        <dbReference type="SAM" id="Phobius"/>
    </source>
</evidence>
<keyword evidence="4" id="KW-1185">Reference proteome</keyword>
<evidence type="ECO:0000313" key="3">
    <source>
        <dbReference type="EMBL" id="TWF52200.1"/>
    </source>
</evidence>
<comment type="caution">
    <text evidence="3">The sequence shown here is derived from an EMBL/GenBank/DDBJ whole genome shotgun (WGS) entry which is preliminary data.</text>
</comment>
<keyword evidence="2" id="KW-1133">Transmembrane helix</keyword>
<keyword evidence="2" id="KW-0472">Membrane</keyword>
<organism evidence="3 4">
    <name type="scientific">Neorhizobium alkalisoli</name>
    <dbReference type="NCBI Taxonomy" id="528178"/>
    <lineage>
        <taxon>Bacteria</taxon>
        <taxon>Pseudomonadati</taxon>
        <taxon>Pseudomonadota</taxon>
        <taxon>Alphaproteobacteria</taxon>
        <taxon>Hyphomicrobiales</taxon>
        <taxon>Rhizobiaceae</taxon>
        <taxon>Rhizobium/Agrobacterium group</taxon>
        <taxon>Neorhizobium</taxon>
    </lineage>
</organism>
<name>A0A561QPA6_9HYPH</name>
<protein>
    <submittedName>
        <fullName evidence="3">Uncharacterized protein</fullName>
    </submittedName>
</protein>
<dbReference type="AlphaFoldDB" id="A0A561QPA6"/>
<proteinExistence type="predicted"/>
<dbReference type="EMBL" id="VIWP01000005">
    <property type="protein sequence ID" value="TWF52200.1"/>
    <property type="molecule type" value="Genomic_DNA"/>
</dbReference>
<evidence type="ECO:0000313" key="4">
    <source>
        <dbReference type="Proteomes" id="UP000320653"/>
    </source>
</evidence>
<dbReference type="Proteomes" id="UP000320653">
    <property type="component" value="Unassembled WGS sequence"/>
</dbReference>